<dbReference type="InterPro" id="IPR012337">
    <property type="entry name" value="RNaseH-like_sf"/>
</dbReference>
<dbReference type="GO" id="GO:0004523">
    <property type="term" value="F:RNA-DNA hybrid ribonuclease activity"/>
    <property type="evidence" value="ECO:0007669"/>
    <property type="project" value="InterPro"/>
</dbReference>
<dbReference type="PANTHER" id="PTHR47074">
    <property type="entry name" value="BNAC02G40300D PROTEIN"/>
    <property type="match status" value="1"/>
</dbReference>
<dbReference type="PANTHER" id="PTHR47074:SF48">
    <property type="entry name" value="POLYNUCLEOTIDYL TRANSFERASE, RIBONUCLEASE H-LIKE SUPERFAMILY PROTEIN"/>
    <property type="match status" value="1"/>
</dbReference>
<dbReference type="InterPro" id="IPR002156">
    <property type="entry name" value="RNaseH_domain"/>
</dbReference>
<feature type="domain" description="RNase H type-1" evidence="1">
    <location>
        <begin position="235"/>
        <end position="321"/>
    </location>
</feature>
<evidence type="ECO:0000313" key="2">
    <source>
        <dbReference type="EMBL" id="KAB1226835.1"/>
    </source>
</evidence>
<keyword evidence="3" id="KW-1185">Reference proteome</keyword>
<name>A0A6A1WNC3_9ROSI</name>
<sequence>MSALALLGSWSVRRVGLSWSAGSEGSGERQTATEDGKKGGVVAENFALQSRVIGNSKLDGVKPVLEGFLQKGTKLPSIQKEDTRWDLGLGVDTNGLPKISRLVITINDLEESRQDLVFSQCGIVLDNKPSNVEGESEADLGWTNGLEMRPSSGDGLLGQAQQVNLSALAQGRKKVRLKQSSGNSEVVKVNVDVVVRDEFTVVATIIQDHLSVVKGSTFLKIKIKKGSTFLKIEVLQPLEGEALATKLGVEFVQQMGFKDAILEGDSELVMKAINRFPACSEWRIHHIVLDIVDVCRQMKSWKALHVPRGANEVVHHLARWAAAEFSLGGNPRSCEHFLDLPWMYAGTDPLNICLLCGLLE</sequence>
<dbReference type="Pfam" id="PF13456">
    <property type="entry name" value="RVT_3"/>
    <property type="match status" value="1"/>
</dbReference>
<evidence type="ECO:0000313" key="3">
    <source>
        <dbReference type="Proteomes" id="UP000516437"/>
    </source>
</evidence>
<accession>A0A6A1WNC3</accession>
<dbReference type="OrthoDB" id="1906820at2759"/>
<reference evidence="2 3" key="1">
    <citation type="journal article" date="2019" name="Plant Biotechnol. J.">
        <title>The red bayberry genome and genetic basis of sex determination.</title>
        <authorList>
            <person name="Jia H.M."/>
            <person name="Jia H.J."/>
            <person name="Cai Q.L."/>
            <person name="Wang Y."/>
            <person name="Zhao H.B."/>
            <person name="Yang W.F."/>
            <person name="Wang G.Y."/>
            <person name="Li Y.H."/>
            <person name="Zhan D.L."/>
            <person name="Shen Y.T."/>
            <person name="Niu Q.F."/>
            <person name="Chang L."/>
            <person name="Qiu J."/>
            <person name="Zhao L."/>
            <person name="Xie H.B."/>
            <person name="Fu W.Y."/>
            <person name="Jin J."/>
            <person name="Li X.W."/>
            <person name="Jiao Y."/>
            <person name="Zhou C.C."/>
            <person name="Tu T."/>
            <person name="Chai C.Y."/>
            <person name="Gao J.L."/>
            <person name="Fan L.J."/>
            <person name="van de Weg E."/>
            <person name="Wang J.Y."/>
            <person name="Gao Z.S."/>
        </authorList>
    </citation>
    <scope>NUCLEOTIDE SEQUENCE [LARGE SCALE GENOMIC DNA]</scope>
    <source>
        <tissue evidence="2">Leaves</tissue>
    </source>
</reference>
<dbReference type="InterPro" id="IPR044730">
    <property type="entry name" value="RNase_H-like_dom_plant"/>
</dbReference>
<proteinExistence type="predicted"/>
<organism evidence="2 3">
    <name type="scientific">Morella rubra</name>
    <name type="common">Chinese bayberry</name>
    <dbReference type="NCBI Taxonomy" id="262757"/>
    <lineage>
        <taxon>Eukaryota</taxon>
        <taxon>Viridiplantae</taxon>
        <taxon>Streptophyta</taxon>
        <taxon>Embryophyta</taxon>
        <taxon>Tracheophyta</taxon>
        <taxon>Spermatophyta</taxon>
        <taxon>Magnoliopsida</taxon>
        <taxon>eudicotyledons</taxon>
        <taxon>Gunneridae</taxon>
        <taxon>Pentapetalae</taxon>
        <taxon>rosids</taxon>
        <taxon>fabids</taxon>
        <taxon>Fagales</taxon>
        <taxon>Myricaceae</taxon>
        <taxon>Morella</taxon>
    </lineage>
</organism>
<comment type="caution">
    <text evidence="2">The sequence shown here is derived from an EMBL/GenBank/DDBJ whole genome shotgun (WGS) entry which is preliminary data.</text>
</comment>
<dbReference type="Proteomes" id="UP000516437">
    <property type="component" value="Chromosome 1"/>
</dbReference>
<evidence type="ECO:0000259" key="1">
    <source>
        <dbReference type="Pfam" id="PF13456"/>
    </source>
</evidence>
<dbReference type="InterPro" id="IPR036397">
    <property type="entry name" value="RNaseH_sf"/>
</dbReference>
<dbReference type="GO" id="GO:0003676">
    <property type="term" value="F:nucleic acid binding"/>
    <property type="evidence" value="ECO:0007669"/>
    <property type="project" value="InterPro"/>
</dbReference>
<gene>
    <name evidence="2" type="ORF">CJ030_MR1G012139</name>
</gene>
<dbReference type="InterPro" id="IPR052929">
    <property type="entry name" value="RNase_H-like_EbsB-rel"/>
</dbReference>
<dbReference type="Gene3D" id="3.30.420.10">
    <property type="entry name" value="Ribonuclease H-like superfamily/Ribonuclease H"/>
    <property type="match status" value="1"/>
</dbReference>
<dbReference type="AlphaFoldDB" id="A0A6A1WNC3"/>
<dbReference type="CDD" id="cd06222">
    <property type="entry name" value="RNase_H_like"/>
    <property type="match status" value="1"/>
</dbReference>
<dbReference type="SUPFAM" id="SSF53098">
    <property type="entry name" value="Ribonuclease H-like"/>
    <property type="match status" value="1"/>
</dbReference>
<protein>
    <recommendedName>
        <fullName evidence="1">RNase H type-1 domain-containing protein</fullName>
    </recommendedName>
</protein>
<dbReference type="EMBL" id="RXIC02000019">
    <property type="protein sequence ID" value="KAB1226835.1"/>
    <property type="molecule type" value="Genomic_DNA"/>
</dbReference>